<keyword evidence="2" id="KW-1185">Reference proteome</keyword>
<organism evidence="1 2">
    <name type="scientific">Toxocara canis</name>
    <name type="common">Canine roundworm</name>
    <dbReference type="NCBI Taxonomy" id="6265"/>
    <lineage>
        <taxon>Eukaryota</taxon>
        <taxon>Metazoa</taxon>
        <taxon>Ecdysozoa</taxon>
        <taxon>Nematoda</taxon>
        <taxon>Chromadorea</taxon>
        <taxon>Rhabditida</taxon>
        <taxon>Spirurina</taxon>
        <taxon>Ascaridomorpha</taxon>
        <taxon>Ascaridoidea</taxon>
        <taxon>Toxocaridae</taxon>
        <taxon>Toxocara</taxon>
    </lineage>
</organism>
<dbReference type="Proteomes" id="UP000031036">
    <property type="component" value="Unassembled WGS sequence"/>
</dbReference>
<gene>
    <name evidence="1" type="ORF">Tcan_05481</name>
</gene>
<comment type="caution">
    <text evidence="1">The sequence shown here is derived from an EMBL/GenBank/DDBJ whole genome shotgun (WGS) entry which is preliminary data.</text>
</comment>
<accession>A0A0B2UQE3</accession>
<evidence type="ECO:0000313" key="1">
    <source>
        <dbReference type="EMBL" id="KHN73201.1"/>
    </source>
</evidence>
<reference evidence="1 2" key="1">
    <citation type="submission" date="2014-11" db="EMBL/GenBank/DDBJ databases">
        <title>Genetic blueprint of the zoonotic pathogen Toxocara canis.</title>
        <authorList>
            <person name="Zhu X.-Q."/>
            <person name="Korhonen P.K."/>
            <person name="Cai H."/>
            <person name="Young N.D."/>
            <person name="Nejsum P."/>
            <person name="von Samson-Himmelstjerna G."/>
            <person name="Boag P.R."/>
            <person name="Tan P."/>
            <person name="Li Q."/>
            <person name="Min J."/>
            <person name="Yang Y."/>
            <person name="Wang X."/>
            <person name="Fang X."/>
            <person name="Hall R.S."/>
            <person name="Hofmann A."/>
            <person name="Sternberg P.W."/>
            <person name="Jex A.R."/>
            <person name="Gasser R.B."/>
        </authorList>
    </citation>
    <scope>NUCLEOTIDE SEQUENCE [LARGE SCALE GENOMIC DNA]</scope>
    <source>
        <strain evidence="1">PN_DK_2014</strain>
    </source>
</reference>
<proteinExistence type="predicted"/>
<dbReference type="AlphaFoldDB" id="A0A0B2UQE3"/>
<protein>
    <submittedName>
        <fullName evidence="1">Uncharacterized protein</fullName>
    </submittedName>
</protein>
<name>A0A0B2UQE3_TOXCA</name>
<dbReference type="EMBL" id="JPKZ01003145">
    <property type="protein sequence ID" value="KHN73201.1"/>
    <property type="molecule type" value="Genomic_DNA"/>
</dbReference>
<dbReference type="OrthoDB" id="5849989at2759"/>
<sequence>LPNSCLIGPLTPCHSVASDSPRTLYDNLVSRSERAVRRCYGISEVDHRLQEAVTSIASVRRMLQRICETTQNAELKASVEEFQYDAERLSRKLNRLISPFANADEFSADNAIAAFPSRTKSDGKFWLFIAAILH</sequence>
<feature type="non-terminal residue" evidence="1">
    <location>
        <position position="1"/>
    </location>
</feature>
<evidence type="ECO:0000313" key="2">
    <source>
        <dbReference type="Proteomes" id="UP000031036"/>
    </source>
</evidence>